<feature type="transmembrane region" description="Helical" evidence="7">
    <location>
        <begin position="165"/>
        <end position="186"/>
    </location>
</feature>
<dbReference type="GO" id="GO:0071555">
    <property type="term" value="P:cell wall organization"/>
    <property type="evidence" value="ECO:0007669"/>
    <property type="project" value="TreeGrafter"/>
</dbReference>
<keyword evidence="5 7" id="KW-1133">Transmembrane helix</keyword>
<dbReference type="EMBL" id="CAEZTM010000106">
    <property type="protein sequence ID" value="CAB4581683.1"/>
    <property type="molecule type" value="Genomic_DNA"/>
</dbReference>
<dbReference type="GO" id="GO:0016780">
    <property type="term" value="F:phosphotransferase activity, for other substituted phosphate groups"/>
    <property type="evidence" value="ECO:0007669"/>
    <property type="project" value="InterPro"/>
</dbReference>
<evidence type="ECO:0000256" key="2">
    <source>
        <dbReference type="ARBA" id="ARBA00022475"/>
    </source>
</evidence>
<feature type="transmembrane region" description="Helical" evidence="7">
    <location>
        <begin position="48"/>
        <end position="67"/>
    </location>
</feature>
<dbReference type="InterPro" id="IPR000715">
    <property type="entry name" value="Glycosyl_transferase_4"/>
</dbReference>
<protein>
    <submittedName>
        <fullName evidence="9">Unannotated protein</fullName>
    </submittedName>
</protein>
<accession>A0A6J6KNK5</accession>
<evidence type="ECO:0000313" key="8">
    <source>
        <dbReference type="EMBL" id="CAB4581683.1"/>
    </source>
</evidence>
<keyword evidence="6 7" id="KW-0472">Membrane</keyword>
<feature type="transmembrane region" description="Helical" evidence="7">
    <location>
        <begin position="6"/>
        <end position="27"/>
    </location>
</feature>
<feature type="transmembrane region" description="Helical" evidence="7">
    <location>
        <begin position="221"/>
        <end position="240"/>
    </location>
</feature>
<organism evidence="9">
    <name type="scientific">freshwater metagenome</name>
    <dbReference type="NCBI Taxonomy" id="449393"/>
    <lineage>
        <taxon>unclassified sequences</taxon>
        <taxon>metagenomes</taxon>
        <taxon>ecological metagenomes</taxon>
    </lineage>
</organism>
<feature type="transmembrane region" description="Helical" evidence="7">
    <location>
        <begin position="112"/>
        <end position="133"/>
    </location>
</feature>
<proteinExistence type="predicted"/>
<feature type="transmembrane region" description="Helical" evidence="7">
    <location>
        <begin position="260"/>
        <end position="281"/>
    </location>
</feature>
<evidence type="ECO:0000313" key="9">
    <source>
        <dbReference type="EMBL" id="CAB4650856.1"/>
    </source>
</evidence>
<feature type="transmembrane region" description="Helical" evidence="7">
    <location>
        <begin position="315"/>
        <end position="348"/>
    </location>
</feature>
<dbReference type="InterPro" id="IPR018480">
    <property type="entry name" value="PNAcMuramoyl-5peptid_Trfase_CS"/>
</dbReference>
<evidence type="ECO:0000256" key="3">
    <source>
        <dbReference type="ARBA" id="ARBA00022679"/>
    </source>
</evidence>
<feature type="transmembrane region" description="Helical" evidence="7">
    <location>
        <begin position="192"/>
        <end position="214"/>
    </location>
</feature>
<reference evidence="9" key="1">
    <citation type="submission" date="2020-05" db="EMBL/GenBank/DDBJ databases">
        <authorList>
            <person name="Chiriac C."/>
            <person name="Salcher M."/>
            <person name="Ghai R."/>
            <person name="Kavagutti S V."/>
        </authorList>
    </citation>
    <scope>NUCLEOTIDE SEQUENCE</scope>
</reference>
<dbReference type="PANTHER" id="PTHR22926">
    <property type="entry name" value="PHOSPHO-N-ACETYLMURAMOYL-PENTAPEPTIDE-TRANSFERASE"/>
    <property type="match status" value="1"/>
</dbReference>
<keyword evidence="2" id="KW-1003">Cell membrane</keyword>
<dbReference type="PANTHER" id="PTHR22926:SF3">
    <property type="entry name" value="UNDECAPRENYL-PHOSPHATE ALPHA-N-ACETYLGLUCOSAMINYL 1-PHOSPHATE TRANSFERASE"/>
    <property type="match status" value="1"/>
</dbReference>
<feature type="transmembrane region" description="Helical" evidence="7">
    <location>
        <begin position="79"/>
        <end position="100"/>
    </location>
</feature>
<sequence>MSFYIVITIIAIAVSFGLALVLWRMGIKHRWHREIRPRDVHKEPTPRLGGIAVFVGMATAAVIASPFEAFAGVFDDPRPILSVFAAAFIVVALGVVDDLIELDWLTKLSGQIIAAGVVAWQGVQIVSLPIGGITLFSPALSLILTVLAIVLVMNAVNFIDGLDGLVAGVALISTGVFFLYSFVLSIGDSGAAGFSLATFLTLLLAGGLLGFLPLNWHPAKLFLGDSGSLLVGLMMSVSAISVTGQIDPATVSPSQLLPAFLPVILPLAVLIVPLVDFSWAVGRRLRRGMSPFDADRAHLHHRLLDMGHTHQQAVLILYAWTAVLAIGTLMFLFVAWYFAVAIISIGLLGSALVTASPGSPATNDPLALDQEVSP</sequence>
<dbReference type="AlphaFoldDB" id="A0A6J6KNK5"/>
<dbReference type="CDD" id="cd06853">
    <property type="entry name" value="GT_WecA_like"/>
    <property type="match status" value="1"/>
</dbReference>
<evidence type="ECO:0000256" key="5">
    <source>
        <dbReference type="ARBA" id="ARBA00022989"/>
    </source>
</evidence>
<dbReference type="GO" id="GO:0005886">
    <property type="term" value="C:plasma membrane"/>
    <property type="evidence" value="ECO:0007669"/>
    <property type="project" value="UniProtKB-SubCell"/>
</dbReference>
<feature type="transmembrane region" description="Helical" evidence="7">
    <location>
        <begin position="139"/>
        <end position="158"/>
    </location>
</feature>
<evidence type="ECO:0000256" key="6">
    <source>
        <dbReference type="ARBA" id="ARBA00023136"/>
    </source>
</evidence>
<dbReference type="Pfam" id="PF00953">
    <property type="entry name" value="Glycos_transf_4"/>
    <property type="match status" value="1"/>
</dbReference>
<evidence type="ECO:0000256" key="4">
    <source>
        <dbReference type="ARBA" id="ARBA00022692"/>
    </source>
</evidence>
<evidence type="ECO:0000256" key="1">
    <source>
        <dbReference type="ARBA" id="ARBA00004651"/>
    </source>
</evidence>
<comment type="subcellular location">
    <subcellularLocation>
        <location evidence="1">Cell membrane</location>
        <topology evidence="1">Multi-pass membrane protein</topology>
    </subcellularLocation>
</comment>
<dbReference type="EMBL" id="CAEZVY010000145">
    <property type="protein sequence ID" value="CAB4650856.1"/>
    <property type="molecule type" value="Genomic_DNA"/>
</dbReference>
<dbReference type="PROSITE" id="PS01348">
    <property type="entry name" value="MRAY_2"/>
    <property type="match status" value="1"/>
</dbReference>
<keyword evidence="4 7" id="KW-0812">Transmembrane</keyword>
<name>A0A6J6KNK5_9ZZZZ</name>
<dbReference type="GO" id="GO:0009103">
    <property type="term" value="P:lipopolysaccharide biosynthetic process"/>
    <property type="evidence" value="ECO:0007669"/>
    <property type="project" value="TreeGrafter"/>
</dbReference>
<evidence type="ECO:0000256" key="7">
    <source>
        <dbReference type="SAM" id="Phobius"/>
    </source>
</evidence>
<gene>
    <name evidence="8" type="ORF">UFOPK1684_01458</name>
    <name evidence="9" type="ORF">UFOPK2158_01187</name>
</gene>
<dbReference type="GO" id="GO:0044038">
    <property type="term" value="P:cell wall macromolecule biosynthetic process"/>
    <property type="evidence" value="ECO:0007669"/>
    <property type="project" value="TreeGrafter"/>
</dbReference>
<keyword evidence="3" id="KW-0808">Transferase</keyword>